<dbReference type="Pfam" id="PF01040">
    <property type="entry name" value="UbiA"/>
    <property type="match status" value="1"/>
</dbReference>
<dbReference type="NCBIfam" id="NF009513">
    <property type="entry name" value="PRK12872.1-3"/>
    <property type="match status" value="1"/>
</dbReference>
<dbReference type="AlphaFoldDB" id="A0A934WZT9"/>
<feature type="transmembrane region" description="Helical" evidence="6">
    <location>
        <begin position="265"/>
        <end position="285"/>
    </location>
</feature>
<proteinExistence type="predicted"/>
<dbReference type="PANTHER" id="PTHR42723:SF1">
    <property type="entry name" value="CHLOROPHYLL SYNTHASE, CHLOROPLASTIC"/>
    <property type="match status" value="1"/>
</dbReference>
<dbReference type="Gene3D" id="1.20.120.1780">
    <property type="entry name" value="UbiA prenyltransferase"/>
    <property type="match status" value="1"/>
</dbReference>
<feature type="transmembrane region" description="Helical" evidence="6">
    <location>
        <begin position="237"/>
        <end position="253"/>
    </location>
</feature>
<name>A0A934WZT9_9BACT</name>
<dbReference type="InterPro" id="IPR050475">
    <property type="entry name" value="Prenyltransferase_related"/>
</dbReference>
<organism evidence="7 8">
    <name type="scientific">Marivirga aurantiaca</name>
    <dbReference type="NCBI Taxonomy" id="2802615"/>
    <lineage>
        <taxon>Bacteria</taxon>
        <taxon>Pseudomonadati</taxon>
        <taxon>Bacteroidota</taxon>
        <taxon>Cytophagia</taxon>
        <taxon>Cytophagales</taxon>
        <taxon>Marivirgaceae</taxon>
        <taxon>Marivirga</taxon>
    </lineage>
</organism>
<gene>
    <name evidence="7" type="ORF">JKA74_12860</name>
</gene>
<evidence type="ECO:0000313" key="8">
    <source>
        <dbReference type="Proteomes" id="UP000611723"/>
    </source>
</evidence>
<reference evidence="7" key="1">
    <citation type="submission" date="2021-01" db="EMBL/GenBank/DDBJ databases">
        <title>Marivirga aurantiaca sp. nov., isolated from intertidal surface sediments.</title>
        <authorList>
            <person name="Zhang M."/>
        </authorList>
    </citation>
    <scope>NUCLEOTIDE SEQUENCE</scope>
    <source>
        <strain evidence="7">S37H4</strain>
    </source>
</reference>
<dbReference type="PANTHER" id="PTHR42723">
    <property type="entry name" value="CHLOROPHYLL SYNTHASE"/>
    <property type="match status" value="1"/>
</dbReference>
<keyword evidence="4 6" id="KW-1133">Transmembrane helix</keyword>
<sequence length="286" mass="33397">MTSAQSSPKNFSLKGFFRLIRIQNLVIIVLSQYLAAIFIIDSVSIFDLPLFLLSFSTVLLAAAGYIINDYYDVKIDYINKPDRVIVGKVLKRRVVLFWHTALNFIAISIGLYLHWKIGLIHFTVAFLLWFYSNQLKRLPFIGNFIVALLTGLSISILALYYKENQATLHIYALFAFAISLIREIIKDMEDWKGDANFGCKTLPIVWGIRNTKMLLYLLIVLFYFLIFYTIQFLQNDILYYYFSGLTIFVIYFIHRLRIADTIKHYHFLSNFCKLIMLSGILSMLFF</sequence>
<dbReference type="Proteomes" id="UP000611723">
    <property type="component" value="Unassembled WGS sequence"/>
</dbReference>
<feature type="transmembrane region" description="Helical" evidence="6">
    <location>
        <begin position="138"/>
        <end position="160"/>
    </location>
</feature>
<evidence type="ECO:0000256" key="1">
    <source>
        <dbReference type="ARBA" id="ARBA00004141"/>
    </source>
</evidence>
<dbReference type="RefSeq" id="WP_201431599.1">
    <property type="nucleotide sequence ID" value="NZ_JAEQBW010000005.1"/>
</dbReference>
<evidence type="ECO:0000256" key="5">
    <source>
        <dbReference type="ARBA" id="ARBA00023136"/>
    </source>
</evidence>
<accession>A0A934WZT9</accession>
<keyword evidence="2" id="KW-1003">Cell membrane</keyword>
<feature type="transmembrane region" description="Helical" evidence="6">
    <location>
        <begin position="213"/>
        <end position="231"/>
    </location>
</feature>
<feature type="transmembrane region" description="Helical" evidence="6">
    <location>
        <begin position="21"/>
        <end position="40"/>
    </location>
</feature>
<feature type="transmembrane region" description="Helical" evidence="6">
    <location>
        <begin position="89"/>
        <end position="107"/>
    </location>
</feature>
<dbReference type="InterPro" id="IPR000537">
    <property type="entry name" value="UbiA_prenyltransferase"/>
</dbReference>
<evidence type="ECO:0000256" key="4">
    <source>
        <dbReference type="ARBA" id="ARBA00022989"/>
    </source>
</evidence>
<evidence type="ECO:0000256" key="2">
    <source>
        <dbReference type="ARBA" id="ARBA00022475"/>
    </source>
</evidence>
<dbReference type="GO" id="GO:0016020">
    <property type="term" value="C:membrane"/>
    <property type="evidence" value="ECO:0007669"/>
    <property type="project" value="UniProtKB-SubCell"/>
</dbReference>
<evidence type="ECO:0000256" key="6">
    <source>
        <dbReference type="SAM" id="Phobius"/>
    </source>
</evidence>
<feature type="transmembrane region" description="Helical" evidence="6">
    <location>
        <begin position="46"/>
        <end position="68"/>
    </location>
</feature>
<dbReference type="GO" id="GO:0016765">
    <property type="term" value="F:transferase activity, transferring alkyl or aryl (other than methyl) groups"/>
    <property type="evidence" value="ECO:0007669"/>
    <property type="project" value="InterPro"/>
</dbReference>
<dbReference type="InterPro" id="IPR044878">
    <property type="entry name" value="UbiA_sf"/>
</dbReference>
<keyword evidence="8" id="KW-1185">Reference proteome</keyword>
<comment type="subcellular location">
    <subcellularLocation>
        <location evidence="1">Membrane</location>
        <topology evidence="1">Multi-pass membrane protein</topology>
    </subcellularLocation>
</comment>
<dbReference type="EMBL" id="JAEQBW010000005">
    <property type="protein sequence ID" value="MBK6265926.1"/>
    <property type="molecule type" value="Genomic_DNA"/>
</dbReference>
<evidence type="ECO:0000256" key="3">
    <source>
        <dbReference type="ARBA" id="ARBA00022692"/>
    </source>
</evidence>
<keyword evidence="5 6" id="KW-0472">Membrane</keyword>
<dbReference type="Gene3D" id="1.10.357.140">
    <property type="entry name" value="UbiA prenyltransferase"/>
    <property type="match status" value="1"/>
</dbReference>
<keyword evidence="3 6" id="KW-0812">Transmembrane</keyword>
<feature type="transmembrane region" description="Helical" evidence="6">
    <location>
        <begin position="166"/>
        <end position="185"/>
    </location>
</feature>
<protein>
    <submittedName>
        <fullName evidence="7">Geranylgeranylglycerol-phosphate geranylgeranyltransferase</fullName>
    </submittedName>
</protein>
<feature type="transmembrane region" description="Helical" evidence="6">
    <location>
        <begin position="113"/>
        <end position="131"/>
    </location>
</feature>
<comment type="caution">
    <text evidence="7">The sequence shown here is derived from an EMBL/GenBank/DDBJ whole genome shotgun (WGS) entry which is preliminary data.</text>
</comment>
<evidence type="ECO:0000313" key="7">
    <source>
        <dbReference type="EMBL" id="MBK6265926.1"/>
    </source>
</evidence>
<dbReference type="CDD" id="cd13961">
    <property type="entry name" value="PT_UbiA_DGGGPS"/>
    <property type="match status" value="1"/>
</dbReference>